<keyword evidence="4" id="KW-1185">Reference proteome</keyword>
<keyword evidence="2" id="KW-0472">Membrane</keyword>
<feature type="transmembrane region" description="Helical" evidence="2">
    <location>
        <begin position="397"/>
        <end position="419"/>
    </location>
</feature>
<keyword evidence="2" id="KW-1133">Transmembrane helix</keyword>
<gene>
    <name evidence="3" type="ORF">E6O75_ATG10961</name>
</gene>
<feature type="compositionally biased region" description="Polar residues" evidence="1">
    <location>
        <begin position="637"/>
        <end position="653"/>
    </location>
</feature>
<evidence type="ECO:0000256" key="1">
    <source>
        <dbReference type="SAM" id="MobiDB-lite"/>
    </source>
</evidence>
<organism evidence="3 4">
    <name type="scientific">Venturia nashicola</name>
    <dbReference type="NCBI Taxonomy" id="86259"/>
    <lineage>
        <taxon>Eukaryota</taxon>
        <taxon>Fungi</taxon>
        <taxon>Dikarya</taxon>
        <taxon>Ascomycota</taxon>
        <taxon>Pezizomycotina</taxon>
        <taxon>Dothideomycetes</taxon>
        <taxon>Pleosporomycetidae</taxon>
        <taxon>Venturiales</taxon>
        <taxon>Venturiaceae</taxon>
        <taxon>Venturia</taxon>
    </lineage>
</organism>
<feature type="transmembrane region" description="Helical" evidence="2">
    <location>
        <begin position="520"/>
        <end position="543"/>
    </location>
</feature>
<protein>
    <submittedName>
        <fullName evidence="3">Uncharacterized protein</fullName>
    </submittedName>
</protein>
<feature type="transmembrane region" description="Helical" evidence="2">
    <location>
        <begin position="431"/>
        <end position="452"/>
    </location>
</feature>
<dbReference type="Proteomes" id="UP000298493">
    <property type="component" value="Unassembled WGS sequence"/>
</dbReference>
<feature type="region of interest" description="Disordered" evidence="1">
    <location>
        <begin position="626"/>
        <end position="653"/>
    </location>
</feature>
<evidence type="ECO:0000313" key="4">
    <source>
        <dbReference type="Proteomes" id="UP000298493"/>
    </source>
</evidence>
<sequence length="653" mass="73674">MNSSASSLTSSDVFKDLNRFSSLLGRCGVKLLNSGQNYTLPTTGKFDLICLHLFEKNTAESCRDFVADSWNPYSGLDIWTRIEVWKIPLVLLLIQFSRPPLALHAQLFTLFHLVGDPMNTIASLLYTLAACQERAVSLRPADKTKWPISRRYALILQSYDECGNRGSVKDFIQNALDVLETTYKSDNENHSEVREVFRNTAYSLAADRQTGSLTTFYALFAFIQTFGFAFYKTQQSDKASFLYPNGKWVNIEAHSIAFSALLIWLLPAVYFSAIIGVSQADEEIPNKLNHFRDQLSKLKRRSQIRIKPNAPDYSTPPDHVEFRHEIPAKIPLLKPDGQARLVYDYSDDAPITVRLRLKSGGIYSCQPSLFDGMERKVDPKWQRNPLPDQARLSRATILWCHGTAWTLVTSSVVTAIAISSRVPPEHNRCRLVGEAAALAIWITSYFAGAAIIKYSTDKYRYILLYAKDALSGSSIIGLIAVTQVGSFNRCACYIGRENKIANPLDPAIRDILDRRFIHEWLPIAMCGILFQMIAAVGCSWWYIVALRVFLQRNNDKSNFDHVWWIGEYLKRLFEGLEHLRLRFSPCPDNMPDSVALSNVLHSQEARNSSQLPLRHLASMMGVQDAHDTVHIPPNPPNSGEQNVRASSATQDAN</sequence>
<dbReference type="EMBL" id="SNSC02000008">
    <property type="protein sequence ID" value="TID22167.1"/>
    <property type="molecule type" value="Genomic_DNA"/>
</dbReference>
<accession>A0A4Z1P143</accession>
<dbReference type="OrthoDB" id="3010248at2759"/>
<feature type="transmembrane region" description="Helical" evidence="2">
    <location>
        <begin position="251"/>
        <end position="277"/>
    </location>
</feature>
<dbReference type="AlphaFoldDB" id="A0A4Z1P143"/>
<keyword evidence="2" id="KW-0812">Transmembrane</keyword>
<feature type="transmembrane region" description="Helical" evidence="2">
    <location>
        <begin position="213"/>
        <end position="231"/>
    </location>
</feature>
<proteinExistence type="predicted"/>
<evidence type="ECO:0000313" key="3">
    <source>
        <dbReference type="EMBL" id="TID22167.1"/>
    </source>
</evidence>
<evidence type="ECO:0000256" key="2">
    <source>
        <dbReference type="SAM" id="Phobius"/>
    </source>
</evidence>
<comment type="caution">
    <text evidence="3">The sequence shown here is derived from an EMBL/GenBank/DDBJ whole genome shotgun (WGS) entry which is preliminary data.</text>
</comment>
<reference evidence="3 4" key="1">
    <citation type="submission" date="2019-04" db="EMBL/GenBank/DDBJ databases">
        <title>High contiguity whole genome sequence and gene annotation resource for two Venturia nashicola isolates.</title>
        <authorList>
            <person name="Prokchorchik M."/>
            <person name="Won K."/>
            <person name="Lee Y."/>
            <person name="Choi E.D."/>
            <person name="Segonzac C."/>
            <person name="Sohn K.H."/>
        </authorList>
    </citation>
    <scope>NUCLEOTIDE SEQUENCE [LARGE SCALE GENOMIC DNA]</scope>
    <source>
        <strain evidence="3 4">PRI2</strain>
    </source>
</reference>
<name>A0A4Z1P143_9PEZI</name>
<dbReference type="STRING" id="86259.A0A4Z1P143"/>